<dbReference type="EMBL" id="JADGIK010000007">
    <property type="protein sequence ID" value="MBF0598009.1"/>
    <property type="molecule type" value="Genomic_DNA"/>
</dbReference>
<keyword evidence="2" id="KW-1185">Reference proteome</keyword>
<organism evidence="1 2">
    <name type="scientific">Faecalibacter rhinopitheci</name>
    <dbReference type="NCBI Taxonomy" id="2779678"/>
    <lineage>
        <taxon>Bacteria</taxon>
        <taxon>Pseudomonadati</taxon>
        <taxon>Bacteroidota</taxon>
        <taxon>Flavobacteriia</taxon>
        <taxon>Flavobacteriales</taxon>
        <taxon>Weeksellaceae</taxon>
        <taxon>Faecalibacter</taxon>
    </lineage>
</organism>
<evidence type="ECO:0000313" key="1">
    <source>
        <dbReference type="EMBL" id="MBF0598009.1"/>
    </source>
</evidence>
<dbReference type="Pfam" id="PF13481">
    <property type="entry name" value="AAA_25"/>
    <property type="match status" value="1"/>
</dbReference>
<dbReference type="RefSeq" id="WP_194183549.1">
    <property type="nucleotide sequence ID" value="NZ_JADGIK010000007.1"/>
</dbReference>
<sequence length="342" mass="39274">MNLDIENKLIPIRESVLKIRSFNDCVKDGSNQPILEYIVEKLIEPGIGLLLGKSNVGKSICAVQIGNNISSGTKVFELLSTTKNRVMIIDCEMTDRQIANRYQYSDGEFYQFSNDFYRSKLNVNILEKNFLQKLIDSIKESIFSYEIKFLIIDNLMSIIYDLNKPSLVLDFFVNIKRLQEDTFISILLIGHPRKGIELSEKMDLEDVYGSSYIGNFLDYAIGLRKSKLNSSEILLKLLKTRMDVNNFNEDNIIVLSLGNKMGVPVFEFNRYDTEVNHLKSNTSINMNTDEKMVSEFDIIKNCKLLKLPNTTIAQIIGVNEKTIRNRIKLMEFNDIENPTNSD</sequence>
<accession>A0A8J7K4S7</accession>
<dbReference type="AlphaFoldDB" id="A0A8J7K4S7"/>
<dbReference type="Gene3D" id="3.40.50.300">
    <property type="entry name" value="P-loop containing nucleotide triphosphate hydrolases"/>
    <property type="match status" value="1"/>
</dbReference>
<dbReference type="SUPFAM" id="SSF52540">
    <property type="entry name" value="P-loop containing nucleoside triphosphate hydrolases"/>
    <property type="match status" value="1"/>
</dbReference>
<protein>
    <submittedName>
        <fullName evidence="1">AAA family ATPase</fullName>
    </submittedName>
</protein>
<comment type="caution">
    <text evidence="1">The sequence shown here is derived from an EMBL/GenBank/DDBJ whole genome shotgun (WGS) entry which is preliminary data.</text>
</comment>
<proteinExistence type="predicted"/>
<dbReference type="Proteomes" id="UP000608754">
    <property type="component" value="Unassembled WGS sequence"/>
</dbReference>
<dbReference type="InterPro" id="IPR027417">
    <property type="entry name" value="P-loop_NTPase"/>
</dbReference>
<gene>
    <name evidence="1" type="ORF">IM532_11245</name>
</gene>
<reference evidence="1" key="1">
    <citation type="submission" date="2020-10" db="EMBL/GenBank/DDBJ databases">
        <authorList>
            <person name="Lu T."/>
            <person name="Wang Q."/>
            <person name="Han X."/>
        </authorList>
    </citation>
    <scope>NUCLEOTIDE SEQUENCE</scope>
    <source>
        <strain evidence="1">WQ 117</strain>
    </source>
</reference>
<name>A0A8J7K4S7_9FLAO</name>
<evidence type="ECO:0000313" key="2">
    <source>
        <dbReference type="Proteomes" id="UP000608754"/>
    </source>
</evidence>